<dbReference type="GO" id="GO:0005886">
    <property type="term" value="C:plasma membrane"/>
    <property type="evidence" value="ECO:0007669"/>
    <property type="project" value="TreeGrafter"/>
</dbReference>
<feature type="domain" description="GGDEF" evidence="6">
    <location>
        <begin position="498"/>
        <end position="626"/>
    </location>
</feature>
<protein>
    <recommendedName>
        <fullName evidence="2">diguanylate cyclase</fullName>
        <ecNumber evidence="2">2.7.7.65</ecNumber>
    </recommendedName>
</protein>
<evidence type="ECO:0000256" key="2">
    <source>
        <dbReference type="ARBA" id="ARBA00012528"/>
    </source>
</evidence>
<evidence type="ECO:0000259" key="6">
    <source>
        <dbReference type="PROSITE" id="PS50887"/>
    </source>
</evidence>
<keyword evidence="5" id="KW-0472">Membrane</keyword>
<dbReference type="SMART" id="SM00267">
    <property type="entry name" value="GGDEF"/>
    <property type="match status" value="1"/>
</dbReference>
<dbReference type="CDD" id="cd01949">
    <property type="entry name" value="GGDEF"/>
    <property type="match status" value="1"/>
</dbReference>
<evidence type="ECO:0000256" key="5">
    <source>
        <dbReference type="SAM" id="Phobius"/>
    </source>
</evidence>
<dbReference type="Pfam" id="PF05226">
    <property type="entry name" value="CHASE2"/>
    <property type="match status" value="1"/>
</dbReference>
<comment type="caution">
    <text evidence="7">The sequence shown here is derived from an EMBL/GenBank/DDBJ whole genome shotgun (WGS) entry which is preliminary data.</text>
</comment>
<dbReference type="FunFam" id="3.30.70.270:FF:000001">
    <property type="entry name" value="Diguanylate cyclase domain protein"/>
    <property type="match status" value="1"/>
</dbReference>
<gene>
    <name evidence="7" type="ORF">FKV24_017090</name>
</gene>
<feature type="compositionally biased region" description="Basic residues" evidence="4">
    <location>
        <begin position="18"/>
        <end position="31"/>
    </location>
</feature>
<evidence type="ECO:0000256" key="4">
    <source>
        <dbReference type="SAM" id="MobiDB-lite"/>
    </source>
</evidence>
<dbReference type="GO" id="GO:1902201">
    <property type="term" value="P:negative regulation of bacterial-type flagellum-dependent cell motility"/>
    <property type="evidence" value="ECO:0007669"/>
    <property type="project" value="TreeGrafter"/>
</dbReference>
<keyword evidence="5" id="KW-0812">Transmembrane</keyword>
<comment type="catalytic activity">
    <reaction evidence="3">
        <text>2 GTP = 3',3'-c-di-GMP + 2 diphosphate</text>
        <dbReference type="Rhea" id="RHEA:24898"/>
        <dbReference type="ChEBI" id="CHEBI:33019"/>
        <dbReference type="ChEBI" id="CHEBI:37565"/>
        <dbReference type="ChEBI" id="CHEBI:58805"/>
        <dbReference type="EC" id="2.7.7.65"/>
    </reaction>
</comment>
<evidence type="ECO:0000256" key="3">
    <source>
        <dbReference type="ARBA" id="ARBA00034247"/>
    </source>
</evidence>
<feature type="region of interest" description="Disordered" evidence="4">
    <location>
        <begin position="1"/>
        <end position="41"/>
    </location>
</feature>
<dbReference type="EC" id="2.7.7.65" evidence="2"/>
<dbReference type="Proteomes" id="UP000320431">
    <property type="component" value="Unassembled WGS sequence"/>
</dbReference>
<dbReference type="AlphaFoldDB" id="A0A508A381"/>
<dbReference type="GO" id="GO:0052621">
    <property type="term" value="F:diguanylate cyclase activity"/>
    <property type="evidence" value="ECO:0007669"/>
    <property type="project" value="UniProtKB-EC"/>
</dbReference>
<keyword evidence="5" id="KW-1133">Transmembrane helix</keyword>
<reference evidence="7 8" key="1">
    <citation type="submission" date="2019-10" db="EMBL/GenBank/DDBJ databases">
        <title>Lysobacter alkalisoli sp. nov., isolated from saline-alkaline soil.</title>
        <authorList>
            <person name="Sun J.-Q."/>
        </authorList>
    </citation>
    <scope>NUCLEOTIDE SEQUENCE [LARGE SCALE GENOMIC DNA]</scope>
    <source>
        <strain evidence="7 8">KCTC 42381</strain>
    </source>
</reference>
<feature type="transmembrane region" description="Helical" evidence="5">
    <location>
        <begin position="439"/>
        <end position="457"/>
    </location>
</feature>
<dbReference type="NCBIfam" id="TIGR00254">
    <property type="entry name" value="GGDEF"/>
    <property type="match status" value="1"/>
</dbReference>
<dbReference type="GO" id="GO:0043709">
    <property type="term" value="P:cell adhesion involved in single-species biofilm formation"/>
    <property type="evidence" value="ECO:0007669"/>
    <property type="project" value="TreeGrafter"/>
</dbReference>
<comment type="cofactor">
    <cofactor evidence="1">
        <name>Mg(2+)</name>
        <dbReference type="ChEBI" id="CHEBI:18420"/>
    </cofactor>
</comment>
<accession>A0A508A381</accession>
<dbReference type="InterPro" id="IPR007890">
    <property type="entry name" value="CHASE2"/>
</dbReference>
<evidence type="ECO:0000313" key="7">
    <source>
        <dbReference type="EMBL" id="KAB8165673.1"/>
    </source>
</evidence>
<dbReference type="InterPro" id="IPR043128">
    <property type="entry name" value="Rev_trsase/Diguanyl_cyclase"/>
</dbReference>
<dbReference type="Pfam" id="PF00990">
    <property type="entry name" value="GGDEF"/>
    <property type="match status" value="1"/>
</dbReference>
<proteinExistence type="predicted"/>
<dbReference type="EMBL" id="VICD02000304">
    <property type="protein sequence ID" value="KAB8165673.1"/>
    <property type="molecule type" value="Genomic_DNA"/>
</dbReference>
<dbReference type="PANTHER" id="PTHR45138">
    <property type="entry name" value="REGULATORY COMPONENTS OF SENSORY TRANSDUCTION SYSTEM"/>
    <property type="match status" value="1"/>
</dbReference>
<dbReference type="PANTHER" id="PTHR45138:SF9">
    <property type="entry name" value="DIGUANYLATE CYCLASE DGCM-RELATED"/>
    <property type="match status" value="1"/>
</dbReference>
<feature type="transmembrane region" description="Helical" evidence="5">
    <location>
        <begin position="389"/>
        <end position="408"/>
    </location>
</feature>
<dbReference type="SUPFAM" id="SSF55073">
    <property type="entry name" value="Nucleotide cyclase"/>
    <property type="match status" value="1"/>
</dbReference>
<dbReference type="InterPro" id="IPR029787">
    <property type="entry name" value="Nucleotide_cyclase"/>
</dbReference>
<dbReference type="SMART" id="SM01080">
    <property type="entry name" value="CHASE2"/>
    <property type="match status" value="1"/>
</dbReference>
<dbReference type="InterPro" id="IPR000160">
    <property type="entry name" value="GGDEF_dom"/>
</dbReference>
<sequence length="627" mass="67763">MAARRARTAVPRADRAQARLRRPVRRSRGRHPAVAARPPARRSLVHPGAVARRRRLCPPVRSGAGGQVPLPPVLRRRCRCAAAPAGVVNENGLPWTWRATLAAIAATVAAALSLGDVTHRADDLFYDLHASHWGYPVGNDVAMIAVDDRSLGVIGQWPWPRNVHAQLLDRLRDSGVRGIAFDLILSEPDRIDPANDVRLAEAIERNGRVVLPVIATMQNQSGPPIEVLPNPVIASRVAAIGHTDVELEPTGSARELYLHAGLGQSRWPALALALLQLDPTAIGADVPGVRRPTGLDGSPYQWVRDHRVRIRYAGPPGSFPELSYIDVLEGRVPDDALRDRWVVVGVTATGIAPGFRTPMSGLPMNGVEYHANIASMLLHQRAIVPLAPLPQAAIVGLLVFMCTLLSLSPGVMRPLSAAIAGVGVMLAISIAMMRLGNTWFAPMPAAMVVAATHLLWMGRHLLHWRRQANFDTLTLLANRRYFDAVLERRIAAARRAQSPLSLLLIDVDHFKRYNDSEGHLAGDRLLMLVAQAIARHARRSGDLAARFGGDEFALVLPDTPAAGAGRIAEGILATIREQPVSTGLSIGICTCIPDAATSPRTMLEQADAALYRTKQNGRDGYMLASPA</sequence>
<evidence type="ECO:0000313" key="8">
    <source>
        <dbReference type="Proteomes" id="UP000320431"/>
    </source>
</evidence>
<evidence type="ECO:0000256" key="1">
    <source>
        <dbReference type="ARBA" id="ARBA00001946"/>
    </source>
</evidence>
<dbReference type="PROSITE" id="PS50887">
    <property type="entry name" value="GGDEF"/>
    <property type="match status" value="1"/>
</dbReference>
<dbReference type="InterPro" id="IPR050469">
    <property type="entry name" value="Diguanylate_Cyclase"/>
</dbReference>
<dbReference type="Gene3D" id="3.30.70.270">
    <property type="match status" value="1"/>
</dbReference>
<organism evidence="7 8">
    <name type="scientific">Marilutibacter maris</name>
    <dbReference type="NCBI Taxonomy" id="1605891"/>
    <lineage>
        <taxon>Bacteria</taxon>
        <taxon>Pseudomonadati</taxon>
        <taxon>Pseudomonadota</taxon>
        <taxon>Gammaproteobacteria</taxon>
        <taxon>Lysobacterales</taxon>
        <taxon>Lysobacteraceae</taxon>
        <taxon>Marilutibacter</taxon>
    </lineage>
</organism>
<feature type="transmembrane region" description="Helical" evidence="5">
    <location>
        <begin position="415"/>
        <end position="433"/>
    </location>
</feature>
<name>A0A508A381_9GAMM</name>